<sequence>MDLPEIDRRTTVFSLIALSSGTVSAGCFSRFREPESDVTIETELEDGESVSVDGVSFGSDDAPCGIVFVPQINMDRTSWTSQAEALTGDDRFGLAIDPEENRSEAIRGALEYLRTTVGVEHAVLIGASIGGEAAVVAAAATGDVDGLVALSPGGGTDHASAVRARSLFVVAEDDDERFVETTRTLYENAPEPTRVEVLPGDDHGQRLFETDRGDELEQWIDDLIETACDEG</sequence>
<evidence type="ECO:0000313" key="1">
    <source>
        <dbReference type="EMBL" id="SEV88429.1"/>
    </source>
</evidence>
<gene>
    <name evidence="1" type="ORF">SAMN05216285_1045</name>
</gene>
<dbReference type="eggNOG" id="ENOG502N64D">
    <property type="taxonomic scope" value="Archaea"/>
</dbReference>
<reference evidence="2" key="1">
    <citation type="submission" date="2016-10" db="EMBL/GenBank/DDBJ databases">
        <authorList>
            <person name="Varghese N."/>
        </authorList>
    </citation>
    <scope>NUCLEOTIDE SEQUENCE [LARGE SCALE GENOMIC DNA]</scope>
    <source>
        <strain evidence="2">CGMCC 1.12284</strain>
    </source>
</reference>
<dbReference type="Gene3D" id="3.40.50.1820">
    <property type="entry name" value="alpha/beta hydrolase"/>
    <property type="match status" value="1"/>
</dbReference>
<organism evidence="1 2">
    <name type="scientific">Natrinema salifodinae</name>
    <dbReference type="NCBI Taxonomy" id="1202768"/>
    <lineage>
        <taxon>Archaea</taxon>
        <taxon>Methanobacteriati</taxon>
        <taxon>Methanobacteriota</taxon>
        <taxon>Stenosarchaea group</taxon>
        <taxon>Halobacteria</taxon>
        <taxon>Halobacteriales</taxon>
        <taxon>Natrialbaceae</taxon>
        <taxon>Natrinema</taxon>
    </lineage>
</organism>
<dbReference type="InterPro" id="IPR029058">
    <property type="entry name" value="AB_hydrolase_fold"/>
</dbReference>
<dbReference type="AlphaFoldDB" id="A0A1I0MJD8"/>
<evidence type="ECO:0000313" key="2">
    <source>
        <dbReference type="Proteomes" id="UP000183275"/>
    </source>
</evidence>
<protein>
    <recommendedName>
        <fullName evidence="3">Alpha/beta hydrolase family protein</fullName>
    </recommendedName>
</protein>
<proteinExistence type="predicted"/>
<evidence type="ECO:0008006" key="3">
    <source>
        <dbReference type="Google" id="ProtNLM"/>
    </source>
</evidence>
<dbReference type="EMBL" id="FOIS01000001">
    <property type="protein sequence ID" value="SEV88429.1"/>
    <property type="molecule type" value="Genomic_DNA"/>
</dbReference>
<dbReference type="Proteomes" id="UP000183275">
    <property type="component" value="Unassembled WGS sequence"/>
</dbReference>
<keyword evidence="2" id="KW-1185">Reference proteome</keyword>
<dbReference type="SUPFAM" id="SSF53474">
    <property type="entry name" value="alpha/beta-Hydrolases"/>
    <property type="match status" value="1"/>
</dbReference>
<name>A0A1I0MJD8_9EURY</name>
<accession>A0A1I0MJD8</accession>